<feature type="compositionally biased region" description="Basic and acidic residues" evidence="1">
    <location>
        <begin position="1"/>
        <end position="11"/>
    </location>
</feature>
<dbReference type="EMBL" id="BAABKC010000049">
    <property type="protein sequence ID" value="GAA5059473.1"/>
    <property type="molecule type" value="Genomic_DNA"/>
</dbReference>
<feature type="compositionally biased region" description="Basic and acidic residues" evidence="1">
    <location>
        <begin position="28"/>
        <end position="37"/>
    </location>
</feature>
<reference evidence="3" key="1">
    <citation type="journal article" date="2019" name="Int. J. Syst. Evol. Microbiol.">
        <title>The Global Catalogue of Microorganisms (GCM) 10K type strain sequencing project: providing services to taxonomists for standard genome sequencing and annotation.</title>
        <authorList>
            <consortium name="The Broad Institute Genomics Platform"/>
            <consortium name="The Broad Institute Genome Sequencing Center for Infectious Disease"/>
            <person name="Wu L."/>
            <person name="Ma J."/>
        </authorList>
    </citation>
    <scope>NUCLEOTIDE SEQUENCE [LARGE SCALE GENOMIC DNA]</scope>
    <source>
        <strain evidence="3">JCM 18410</strain>
    </source>
</reference>
<protein>
    <submittedName>
        <fullName evidence="2">Uncharacterized protein</fullName>
    </submittedName>
</protein>
<organism evidence="2 3">
    <name type="scientific">Streptomyces similanensis</name>
    <dbReference type="NCBI Taxonomy" id="1274988"/>
    <lineage>
        <taxon>Bacteria</taxon>
        <taxon>Bacillati</taxon>
        <taxon>Actinomycetota</taxon>
        <taxon>Actinomycetes</taxon>
        <taxon>Kitasatosporales</taxon>
        <taxon>Streptomycetaceae</taxon>
        <taxon>Streptomyces</taxon>
    </lineage>
</organism>
<evidence type="ECO:0000256" key="1">
    <source>
        <dbReference type="SAM" id="MobiDB-lite"/>
    </source>
</evidence>
<dbReference type="RefSeq" id="WP_345669193.1">
    <property type="nucleotide sequence ID" value="NZ_BAABKC010000049.1"/>
</dbReference>
<evidence type="ECO:0000313" key="3">
    <source>
        <dbReference type="Proteomes" id="UP001500124"/>
    </source>
</evidence>
<feature type="compositionally biased region" description="Low complexity" evidence="1">
    <location>
        <begin position="52"/>
        <end position="92"/>
    </location>
</feature>
<comment type="caution">
    <text evidence="2">The sequence shown here is derived from an EMBL/GenBank/DDBJ whole genome shotgun (WGS) entry which is preliminary data.</text>
</comment>
<name>A0ABP9KJ09_9ACTN</name>
<feature type="compositionally biased region" description="Basic and acidic residues" evidence="1">
    <location>
        <begin position="157"/>
        <end position="173"/>
    </location>
</feature>
<dbReference type="Proteomes" id="UP001500124">
    <property type="component" value="Unassembled WGS sequence"/>
</dbReference>
<feature type="region of interest" description="Disordered" evidence="1">
    <location>
        <begin position="1"/>
        <end position="192"/>
    </location>
</feature>
<accession>A0ABP9KJ09</accession>
<keyword evidence="3" id="KW-1185">Reference proteome</keyword>
<gene>
    <name evidence="2" type="ORF">GCM10023336_35230</name>
</gene>
<feature type="compositionally biased region" description="Basic and acidic residues" evidence="1">
    <location>
        <begin position="181"/>
        <end position="192"/>
    </location>
</feature>
<sequence length="259" mass="26974">MHSNKEPRRFAGELSTEDLARSTPDGPARTEGEREATGSRPPVYPGESTGGTTAARPTRDPATSAGIPSADPSADPSDPAAPAETTGAADAAGRVDTARAREPLGAGADATTAPDTATGPGRAGAAVPTGTPDATGTSGVAGTSDAAGRTDFAGTADTRDAKPAADADDELPRLLDATDEQSFRDRWRETQSKFVDDPRDAVHSADTLVADVIRTLAATFAEHKQGLEGQWSQGEQVDTEELRRALRRYRSFFNRLLST</sequence>
<proteinExistence type="predicted"/>
<evidence type="ECO:0000313" key="2">
    <source>
        <dbReference type="EMBL" id="GAA5059473.1"/>
    </source>
</evidence>
<feature type="compositionally biased region" description="Low complexity" evidence="1">
    <location>
        <begin position="105"/>
        <end position="132"/>
    </location>
</feature>